<evidence type="ECO:0000313" key="3">
    <source>
        <dbReference type="Proteomes" id="UP001521209"/>
    </source>
</evidence>
<feature type="chain" id="PRO_5045090769" evidence="1">
    <location>
        <begin position="19"/>
        <end position="179"/>
    </location>
</feature>
<dbReference type="CDD" id="cd00865">
    <property type="entry name" value="PEBP_bact_arch"/>
    <property type="match status" value="1"/>
</dbReference>
<gene>
    <name evidence="2" type="ORF">L2A60_09610</name>
</gene>
<feature type="signal peptide" evidence="1">
    <location>
        <begin position="1"/>
        <end position="18"/>
    </location>
</feature>
<proteinExistence type="predicted"/>
<keyword evidence="2" id="KW-0649">Protein kinase inhibitor</keyword>
<dbReference type="SUPFAM" id="SSF49777">
    <property type="entry name" value="PEBP-like"/>
    <property type="match status" value="1"/>
</dbReference>
<keyword evidence="3" id="KW-1185">Reference proteome</keyword>
<reference evidence="2 3" key="1">
    <citation type="submission" date="2022-01" db="EMBL/GenBank/DDBJ databases">
        <authorList>
            <person name="Won M."/>
            <person name="Kim S.-J."/>
            <person name="Kwon S.-W."/>
        </authorList>
    </citation>
    <scope>NUCLEOTIDE SEQUENCE [LARGE SCALE GENOMIC DNA]</scope>
    <source>
        <strain evidence="2 3">KCTC 23505</strain>
    </source>
</reference>
<keyword evidence="1" id="KW-0732">Signal</keyword>
<accession>A0ABS9DW18</accession>
<evidence type="ECO:0000313" key="2">
    <source>
        <dbReference type="EMBL" id="MCF3946935.1"/>
    </source>
</evidence>
<dbReference type="PANTHER" id="PTHR30289">
    <property type="entry name" value="UNCHARACTERIZED PROTEIN YBCL-RELATED"/>
    <property type="match status" value="1"/>
</dbReference>
<dbReference type="InterPro" id="IPR005247">
    <property type="entry name" value="YbhB_YbcL/LppC-like"/>
</dbReference>
<dbReference type="InterPro" id="IPR036610">
    <property type="entry name" value="PEBP-like_sf"/>
</dbReference>
<organism evidence="2 3">
    <name type="scientific">Acidiphilium iwatense</name>
    <dbReference type="NCBI Taxonomy" id="768198"/>
    <lineage>
        <taxon>Bacteria</taxon>
        <taxon>Pseudomonadati</taxon>
        <taxon>Pseudomonadota</taxon>
        <taxon>Alphaproteobacteria</taxon>
        <taxon>Acetobacterales</taxon>
        <taxon>Acidocellaceae</taxon>
        <taxon>Acidiphilium</taxon>
    </lineage>
</organism>
<dbReference type="Proteomes" id="UP001521209">
    <property type="component" value="Unassembled WGS sequence"/>
</dbReference>
<dbReference type="PANTHER" id="PTHR30289:SF1">
    <property type="entry name" value="PEBP (PHOSPHATIDYLETHANOLAMINE-BINDING PROTEIN) FAMILY PROTEIN"/>
    <property type="match status" value="1"/>
</dbReference>
<name>A0ABS9DW18_9PROT</name>
<dbReference type="NCBIfam" id="TIGR00481">
    <property type="entry name" value="YbhB/YbcL family Raf kinase inhibitor-like protein"/>
    <property type="match status" value="1"/>
</dbReference>
<dbReference type="InterPro" id="IPR008914">
    <property type="entry name" value="PEBP"/>
</dbReference>
<sequence>MKRLLAAVLLATTGIAQAGNFTISSASFANGGTIPLAQVFDQHGCAGRNVSPAVAWSGAPAGTRGFAVTLFDSDARAGKGFWHWIVADIPASATHLTAGGALPNGAKPGKTDWGFAHYGGPCPPVGDAPHHYHLTVYALRVTKLPAAALRSHAALAAALAHDSLASASIVGRYGRAKPN</sequence>
<dbReference type="Gene3D" id="3.90.280.10">
    <property type="entry name" value="PEBP-like"/>
    <property type="match status" value="1"/>
</dbReference>
<evidence type="ECO:0000256" key="1">
    <source>
        <dbReference type="SAM" id="SignalP"/>
    </source>
</evidence>
<dbReference type="Pfam" id="PF01161">
    <property type="entry name" value="PBP"/>
    <property type="match status" value="1"/>
</dbReference>
<dbReference type="GO" id="GO:0004860">
    <property type="term" value="F:protein kinase inhibitor activity"/>
    <property type="evidence" value="ECO:0007669"/>
    <property type="project" value="UniProtKB-KW"/>
</dbReference>
<comment type="caution">
    <text evidence="2">The sequence shown here is derived from an EMBL/GenBank/DDBJ whole genome shotgun (WGS) entry which is preliminary data.</text>
</comment>
<dbReference type="RefSeq" id="WP_235704165.1">
    <property type="nucleotide sequence ID" value="NZ_JAKGBZ010000015.1"/>
</dbReference>
<protein>
    <submittedName>
        <fullName evidence="2">YbhB/YbcL family Raf kinase inhibitor-like protein</fullName>
    </submittedName>
</protein>
<dbReference type="EMBL" id="JAKGBZ010000015">
    <property type="protein sequence ID" value="MCF3946935.1"/>
    <property type="molecule type" value="Genomic_DNA"/>
</dbReference>